<protein>
    <recommendedName>
        <fullName evidence="5">ABC transporter permease</fullName>
    </recommendedName>
</protein>
<keyword evidence="4" id="KW-1185">Reference proteome</keyword>
<evidence type="ECO:0000313" key="4">
    <source>
        <dbReference type="Proteomes" id="UP000533476"/>
    </source>
</evidence>
<accession>A0A7Y0L3W7</accession>
<organism evidence="3 4">
    <name type="scientific">Sulfobacillus harzensis</name>
    <dbReference type="NCBI Taxonomy" id="2729629"/>
    <lineage>
        <taxon>Bacteria</taxon>
        <taxon>Bacillati</taxon>
        <taxon>Bacillota</taxon>
        <taxon>Clostridia</taxon>
        <taxon>Eubacteriales</taxon>
        <taxon>Clostridiales Family XVII. Incertae Sedis</taxon>
        <taxon>Sulfobacillus</taxon>
    </lineage>
</organism>
<evidence type="ECO:0000256" key="2">
    <source>
        <dbReference type="SAM" id="SignalP"/>
    </source>
</evidence>
<keyword evidence="2" id="KW-0732">Signal</keyword>
<evidence type="ECO:0000313" key="3">
    <source>
        <dbReference type="EMBL" id="NMP22827.1"/>
    </source>
</evidence>
<reference evidence="3 4" key="1">
    <citation type="submission" date="2020-04" db="EMBL/GenBank/DDBJ databases">
        <authorList>
            <person name="Zhang R."/>
            <person name="Schippers A."/>
        </authorList>
    </citation>
    <scope>NUCLEOTIDE SEQUENCE [LARGE SCALE GENOMIC DNA]</scope>
    <source>
        <strain evidence="3 4">DSM 109850</strain>
    </source>
</reference>
<gene>
    <name evidence="3" type="ORF">HIJ39_10745</name>
</gene>
<comment type="caution">
    <text evidence="3">The sequence shown here is derived from an EMBL/GenBank/DDBJ whole genome shotgun (WGS) entry which is preliminary data.</text>
</comment>
<name>A0A7Y0L3W7_9FIRM</name>
<feature type="chain" id="PRO_5031181407" description="ABC transporter permease" evidence="2">
    <location>
        <begin position="26"/>
        <end position="131"/>
    </location>
</feature>
<feature type="signal peptide" evidence="2">
    <location>
        <begin position="1"/>
        <end position="25"/>
    </location>
</feature>
<dbReference type="EMBL" id="JABBVZ010000032">
    <property type="protein sequence ID" value="NMP22827.1"/>
    <property type="molecule type" value="Genomic_DNA"/>
</dbReference>
<evidence type="ECO:0000256" key="1">
    <source>
        <dbReference type="SAM" id="MobiDB-lite"/>
    </source>
</evidence>
<feature type="region of interest" description="Disordered" evidence="1">
    <location>
        <begin position="99"/>
        <end position="120"/>
    </location>
</feature>
<feature type="compositionally biased region" description="Gly residues" evidence="1">
    <location>
        <begin position="106"/>
        <end position="120"/>
    </location>
</feature>
<evidence type="ECO:0008006" key="5">
    <source>
        <dbReference type="Google" id="ProtNLM"/>
    </source>
</evidence>
<dbReference type="AlphaFoldDB" id="A0A7Y0L3W7"/>
<dbReference type="Proteomes" id="UP000533476">
    <property type="component" value="Unassembled WGS sequence"/>
</dbReference>
<proteinExistence type="predicted"/>
<sequence length="131" mass="12744">MLTAVFLGMVTVASLFLGNVAVSQAAEQGVRAWAGGASTASVTETVAAALRQEGISATPVTQFANQGSAKSVTVTVPFKLLNTGTIGSVSASRTITSAASAPVGSGPSGPVGGGGGGQGGGGVVYHHFPRW</sequence>